<evidence type="ECO:0000256" key="2">
    <source>
        <dbReference type="ARBA" id="ARBA00009137"/>
    </source>
</evidence>
<evidence type="ECO:0000256" key="1">
    <source>
        <dbReference type="ARBA" id="ARBA00004651"/>
    </source>
</evidence>
<keyword evidence="3" id="KW-0813">Transport</keyword>
<keyword evidence="8 9" id="KW-0472">Membrane</keyword>
<feature type="transmembrane region" description="Helical" evidence="9">
    <location>
        <begin position="403"/>
        <end position="422"/>
    </location>
</feature>
<keyword evidence="6 9" id="KW-1133">Transmembrane helix</keyword>
<evidence type="ECO:0000256" key="5">
    <source>
        <dbReference type="ARBA" id="ARBA00022692"/>
    </source>
</evidence>
<evidence type="ECO:0000256" key="3">
    <source>
        <dbReference type="ARBA" id="ARBA00022448"/>
    </source>
</evidence>
<organism evidence="10 11">
    <name type="scientific">Candidatus Mcinerneyibacterium aminivorans</name>
    <dbReference type="NCBI Taxonomy" id="2703815"/>
    <lineage>
        <taxon>Bacteria</taxon>
        <taxon>Candidatus Macinerneyibacteriota</taxon>
        <taxon>Candidatus Mcinerneyibacteria</taxon>
        <taxon>Candidatus Mcinerneyibacteriales</taxon>
        <taxon>Candidatus Mcinerneyibacteriaceae</taxon>
        <taxon>Candidatus Mcinerneyibacterium</taxon>
    </lineage>
</organism>
<dbReference type="InterPro" id="IPR003445">
    <property type="entry name" value="Cat_transpt"/>
</dbReference>
<feature type="transmembrane region" description="Helical" evidence="9">
    <location>
        <begin position="274"/>
        <end position="293"/>
    </location>
</feature>
<evidence type="ECO:0000256" key="8">
    <source>
        <dbReference type="ARBA" id="ARBA00023136"/>
    </source>
</evidence>
<dbReference type="GO" id="GO:0005886">
    <property type="term" value="C:plasma membrane"/>
    <property type="evidence" value="ECO:0007669"/>
    <property type="project" value="UniProtKB-SubCell"/>
</dbReference>
<feature type="transmembrane region" description="Helical" evidence="9">
    <location>
        <begin position="191"/>
        <end position="211"/>
    </location>
</feature>
<keyword evidence="11" id="KW-1185">Reference proteome</keyword>
<dbReference type="AlphaFoldDB" id="A0A5D0MJ21"/>
<comment type="caution">
    <text evidence="10">The sequence shown here is derived from an EMBL/GenBank/DDBJ whole genome shotgun (WGS) entry which is preliminary data.</text>
</comment>
<keyword evidence="4" id="KW-1003">Cell membrane</keyword>
<evidence type="ECO:0000256" key="9">
    <source>
        <dbReference type="SAM" id="Phobius"/>
    </source>
</evidence>
<feature type="transmembrane region" description="Helical" evidence="9">
    <location>
        <begin position="20"/>
        <end position="37"/>
    </location>
</feature>
<sequence length="492" mass="55160">MKYKNILKNRYRAIFKYTGTIILILSFVLLLPLLSLFHNPSEINFVDEFLLAFFLALITGTILYFILGKSSEAITLRLKEGGIIVVFSWILAIIISSLPFYLGMNMSLTNSIFESVSGWTTTGLTVVNEAETPSIFLLWRSIMQFFGGAGLAVIALSSILPMQGMGLYLAEGREDKLLPNVKNSTKIIMRIYFGYTFMGAILYKIAGMNLFDSANHSMAALSTGGFSTKPGSIGHWDNLAIYLITILLMFLGTINFATHFVLLRGKIKKFIKNAEIKLMFFLLIIFTPLVAFLSRTNIDFSFMDIIKNEVFQLVSALSTTGYSTVGMGKISLILFFVIILFMLIGGGTGATAGGIKQYRVFIILKSIYWEIKEQFQGNYQVKENCIYKGEERLYIKDEDIKKIANYIILYLSTYFLGVLIFISKGYSIKNSMFEFGSALGTVGLSVGLTGANAPSVILWTEIFGMILGRLEFFIIIFAIIKIIKDQKYMLLN</sequence>
<dbReference type="Pfam" id="PF02386">
    <property type="entry name" value="TrkH"/>
    <property type="match status" value="1"/>
</dbReference>
<protein>
    <submittedName>
        <fullName evidence="10">TrkH family potassium uptake protein</fullName>
    </submittedName>
</protein>
<reference evidence="10" key="1">
    <citation type="submission" date="2019-08" db="EMBL/GenBank/DDBJ databases">
        <title>Genomic characterization of a novel candidate phylum (ARYD3) from a high temperature, high salinity tertiary oil reservoir in north central Oklahoma, USA.</title>
        <authorList>
            <person name="Youssef N.H."/>
            <person name="Yadav A."/>
            <person name="Elshahed M.S."/>
        </authorList>
    </citation>
    <scope>NUCLEOTIDE SEQUENCE [LARGE SCALE GENOMIC DNA]</scope>
    <source>
        <strain evidence="10">ARYD3</strain>
    </source>
</reference>
<feature type="transmembrane region" description="Helical" evidence="9">
    <location>
        <begin position="80"/>
        <end position="102"/>
    </location>
</feature>
<evidence type="ECO:0000256" key="6">
    <source>
        <dbReference type="ARBA" id="ARBA00022989"/>
    </source>
</evidence>
<dbReference type="EMBL" id="VSIX01000033">
    <property type="protein sequence ID" value="TYB31430.1"/>
    <property type="molecule type" value="Genomic_DNA"/>
</dbReference>
<keyword evidence="7" id="KW-0406">Ion transport</keyword>
<evidence type="ECO:0000256" key="4">
    <source>
        <dbReference type="ARBA" id="ARBA00022475"/>
    </source>
</evidence>
<dbReference type="Proteomes" id="UP000324143">
    <property type="component" value="Unassembled WGS sequence"/>
</dbReference>
<comment type="subcellular location">
    <subcellularLocation>
        <location evidence="1">Cell membrane</location>
        <topology evidence="1">Multi-pass membrane protein</topology>
    </subcellularLocation>
</comment>
<dbReference type="GO" id="GO:0008324">
    <property type="term" value="F:monoatomic cation transmembrane transporter activity"/>
    <property type="evidence" value="ECO:0007669"/>
    <property type="project" value="InterPro"/>
</dbReference>
<accession>A0A5D0MJ21</accession>
<feature type="transmembrane region" description="Helical" evidence="9">
    <location>
        <begin position="462"/>
        <end position="483"/>
    </location>
</feature>
<feature type="transmembrane region" description="Helical" evidence="9">
    <location>
        <begin position="49"/>
        <end position="68"/>
    </location>
</feature>
<feature type="transmembrane region" description="Helical" evidence="9">
    <location>
        <begin position="332"/>
        <end position="355"/>
    </location>
</feature>
<feature type="transmembrane region" description="Helical" evidence="9">
    <location>
        <begin position="145"/>
        <end position="170"/>
    </location>
</feature>
<evidence type="ECO:0000313" key="11">
    <source>
        <dbReference type="Proteomes" id="UP000324143"/>
    </source>
</evidence>
<feature type="transmembrane region" description="Helical" evidence="9">
    <location>
        <begin position="239"/>
        <end position="262"/>
    </location>
</feature>
<evidence type="ECO:0000256" key="7">
    <source>
        <dbReference type="ARBA" id="ARBA00023065"/>
    </source>
</evidence>
<dbReference type="PANTHER" id="PTHR32024:SF2">
    <property type="entry name" value="TRK SYSTEM POTASSIUM UPTAKE PROTEIN TRKG-RELATED"/>
    <property type="match status" value="1"/>
</dbReference>
<comment type="similarity">
    <text evidence="2">Belongs to the TrkH potassium transport family.</text>
</comment>
<evidence type="ECO:0000313" key="10">
    <source>
        <dbReference type="EMBL" id="TYB31430.1"/>
    </source>
</evidence>
<dbReference type="PANTHER" id="PTHR32024">
    <property type="entry name" value="TRK SYSTEM POTASSIUM UPTAKE PROTEIN TRKG-RELATED"/>
    <property type="match status" value="1"/>
</dbReference>
<dbReference type="GO" id="GO:0030001">
    <property type="term" value="P:metal ion transport"/>
    <property type="evidence" value="ECO:0007669"/>
    <property type="project" value="UniProtKB-ARBA"/>
</dbReference>
<proteinExistence type="inferred from homology"/>
<gene>
    <name evidence="10" type="ORF">FXF47_03700</name>
</gene>
<keyword evidence="5 9" id="KW-0812">Transmembrane</keyword>
<name>A0A5D0MJ21_9BACT</name>